<dbReference type="SUPFAM" id="SSF57667">
    <property type="entry name" value="beta-beta-alpha zinc fingers"/>
    <property type="match status" value="1"/>
</dbReference>
<evidence type="ECO:0000259" key="10">
    <source>
        <dbReference type="PROSITE" id="PS50157"/>
    </source>
</evidence>
<comment type="subcellular location">
    <subcellularLocation>
        <location evidence="1">Nucleus</location>
    </subcellularLocation>
</comment>
<proteinExistence type="predicted"/>
<evidence type="ECO:0000256" key="8">
    <source>
        <dbReference type="PROSITE-ProRule" id="PRU00042"/>
    </source>
</evidence>
<dbReference type="GO" id="GO:0005634">
    <property type="term" value="C:nucleus"/>
    <property type="evidence" value="ECO:0007669"/>
    <property type="project" value="UniProtKB-SubCell"/>
</dbReference>
<organism evidence="11 12">
    <name type="scientific">Acer yangbiense</name>
    <dbReference type="NCBI Taxonomy" id="1000413"/>
    <lineage>
        <taxon>Eukaryota</taxon>
        <taxon>Viridiplantae</taxon>
        <taxon>Streptophyta</taxon>
        <taxon>Embryophyta</taxon>
        <taxon>Tracheophyta</taxon>
        <taxon>Spermatophyta</taxon>
        <taxon>Magnoliopsida</taxon>
        <taxon>eudicotyledons</taxon>
        <taxon>Gunneridae</taxon>
        <taxon>Pentapetalae</taxon>
        <taxon>rosids</taxon>
        <taxon>malvids</taxon>
        <taxon>Sapindales</taxon>
        <taxon>Sapindaceae</taxon>
        <taxon>Hippocastanoideae</taxon>
        <taxon>Acereae</taxon>
        <taxon>Acer</taxon>
    </lineage>
</organism>
<keyword evidence="4" id="KW-0862">Zinc</keyword>
<dbReference type="Proteomes" id="UP000323000">
    <property type="component" value="Chromosome 7"/>
</dbReference>
<feature type="compositionally biased region" description="Basic and acidic residues" evidence="9">
    <location>
        <begin position="171"/>
        <end position="204"/>
    </location>
</feature>
<gene>
    <name evidence="11" type="ORF">EZV62_016488</name>
</gene>
<dbReference type="InterPro" id="IPR052426">
    <property type="entry name" value="Plant_dev_regulator"/>
</dbReference>
<evidence type="ECO:0000256" key="5">
    <source>
        <dbReference type="ARBA" id="ARBA00023015"/>
    </source>
</evidence>
<dbReference type="PANTHER" id="PTHR45801:SF111">
    <property type="entry name" value="C2H2 AND C2HC ZINC FINGERS SUPERFAMILY PROTEIN"/>
    <property type="match status" value="1"/>
</dbReference>
<dbReference type="OrthoDB" id="780709at2759"/>
<accession>A0A5C7HPA0</accession>
<dbReference type="InterPro" id="IPR013087">
    <property type="entry name" value="Znf_C2H2_type"/>
</dbReference>
<keyword evidence="2" id="KW-0479">Metal-binding</keyword>
<keyword evidence="5" id="KW-0805">Transcription regulation</keyword>
<evidence type="ECO:0000256" key="9">
    <source>
        <dbReference type="SAM" id="MobiDB-lite"/>
    </source>
</evidence>
<evidence type="ECO:0000256" key="7">
    <source>
        <dbReference type="ARBA" id="ARBA00023242"/>
    </source>
</evidence>
<dbReference type="Gene3D" id="3.30.160.60">
    <property type="entry name" value="Classic Zinc Finger"/>
    <property type="match status" value="1"/>
</dbReference>
<keyword evidence="3 8" id="KW-0863">Zinc-finger</keyword>
<feature type="compositionally biased region" description="Basic and acidic residues" evidence="9">
    <location>
        <begin position="96"/>
        <end position="106"/>
    </location>
</feature>
<keyword evidence="6" id="KW-0804">Transcription</keyword>
<evidence type="ECO:0000313" key="12">
    <source>
        <dbReference type="Proteomes" id="UP000323000"/>
    </source>
</evidence>
<evidence type="ECO:0000256" key="3">
    <source>
        <dbReference type="ARBA" id="ARBA00022771"/>
    </source>
</evidence>
<dbReference type="InterPro" id="IPR036236">
    <property type="entry name" value="Znf_C2H2_sf"/>
</dbReference>
<dbReference type="PROSITE" id="PS00028">
    <property type="entry name" value="ZINC_FINGER_C2H2_1"/>
    <property type="match status" value="1"/>
</dbReference>
<evidence type="ECO:0000313" key="11">
    <source>
        <dbReference type="EMBL" id="TXG58659.1"/>
    </source>
</evidence>
<feature type="domain" description="C2H2-type" evidence="10">
    <location>
        <begin position="40"/>
        <end position="67"/>
    </location>
</feature>
<feature type="region of interest" description="Disordered" evidence="9">
    <location>
        <begin position="149"/>
        <end position="214"/>
    </location>
</feature>
<keyword evidence="12" id="KW-1185">Reference proteome</keyword>
<name>A0A5C7HPA0_9ROSI</name>
<protein>
    <recommendedName>
        <fullName evidence="10">C2H2-type domain-containing protein</fullName>
    </recommendedName>
</protein>
<evidence type="ECO:0000256" key="6">
    <source>
        <dbReference type="ARBA" id="ARBA00023163"/>
    </source>
</evidence>
<feature type="region of interest" description="Disordered" evidence="9">
    <location>
        <begin position="83"/>
        <end position="108"/>
    </location>
</feature>
<evidence type="ECO:0000256" key="1">
    <source>
        <dbReference type="ARBA" id="ARBA00004123"/>
    </source>
</evidence>
<reference evidence="12" key="1">
    <citation type="journal article" date="2019" name="Gigascience">
        <title>De novo genome assembly of the endangered Acer yangbiense, a plant species with extremely small populations endemic to Yunnan Province, China.</title>
        <authorList>
            <person name="Yang J."/>
            <person name="Wariss H.M."/>
            <person name="Tao L."/>
            <person name="Zhang R."/>
            <person name="Yun Q."/>
            <person name="Hollingsworth P."/>
            <person name="Dao Z."/>
            <person name="Luo G."/>
            <person name="Guo H."/>
            <person name="Ma Y."/>
            <person name="Sun W."/>
        </authorList>
    </citation>
    <scope>NUCLEOTIDE SEQUENCE [LARGE SCALE GENOMIC DNA]</scope>
    <source>
        <strain evidence="12">cv. Malutang</strain>
    </source>
</reference>
<keyword evidence="7" id="KW-0539">Nucleus</keyword>
<sequence length="214" mass="23828">MKANPSGNEKSNLILWTTSTSDEHDQNSSYGRGGHVNKSYTCAFCKRGFSNAQALGGHMNIHRRDRAKLRQSTVENLLSLDITKTNSPNIDDEPPDGDHASEEKTNENTIMEYSSEVIKSCTTPNKRSCTGLSDDDIEELQQLPFFAETPSASGDHIKRAGSSRSCSEENEDKRIQIRHSDHSSQVELDLELRLGPEPDQDHDQTSAAITKDFF</sequence>
<comment type="caution">
    <text evidence="11">The sequence shown here is derived from an EMBL/GenBank/DDBJ whole genome shotgun (WGS) entry which is preliminary data.</text>
</comment>
<evidence type="ECO:0000256" key="2">
    <source>
        <dbReference type="ARBA" id="ARBA00022723"/>
    </source>
</evidence>
<evidence type="ECO:0000256" key="4">
    <source>
        <dbReference type="ARBA" id="ARBA00022833"/>
    </source>
</evidence>
<dbReference type="EMBL" id="VAHF01000007">
    <property type="protein sequence ID" value="TXG58659.1"/>
    <property type="molecule type" value="Genomic_DNA"/>
</dbReference>
<dbReference type="AlphaFoldDB" id="A0A5C7HPA0"/>
<dbReference type="PANTHER" id="PTHR45801">
    <property type="entry name" value="OS07G0101800 PROTEIN"/>
    <property type="match status" value="1"/>
</dbReference>
<dbReference type="GO" id="GO:0008270">
    <property type="term" value="F:zinc ion binding"/>
    <property type="evidence" value="ECO:0007669"/>
    <property type="project" value="UniProtKB-KW"/>
</dbReference>
<dbReference type="PROSITE" id="PS50157">
    <property type="entry name" value="ZINC_FINGER_C2H2_2"/>
    <property type="match status" value="1"/>
</dbReference>